<name>A0A5C1QHJ2_9SPIO</name>
<sequence>MPERDVSPEKGKINLPMKPKFIWTILIVVIAAFSIMSGVYVVDQTEEAVVLTLGHYTRTTGAGLQYKIPLGIERVYKVPTKVIQTMQFGFRTDAAGANSVYSQKDYSNESLMLTGDLNIVDVSWIIQYRIVDPEAWLFNVNNKEKTIRDVSQSVVNQLVGDRAILNVIGAERTNIEDQSALMLQEIMDDYGMGIQVTTVKLQNIVPPVGEVQDAFEDVNKAIQDMNRLINEGKEAYNKEIPKATGQAQQLIQIAEGYATERVNEATGDTARFAAVLTEYEKNPSITRDRLYYEMIEEVFGLGTPVDIVDKNLKNFVPFKAVGGVTGGEQ</sequence>
<comment type="function">
    <text evidence="6">HflC and HflK could encode or regulate a protease.</text>
</comment>
<dbReference type="EMBL" id="CP036150">
    <property type="protein sequence ID" value="QEN07041.1"/>
    <property type="molecule type" value="Genomic_DNA"/>
</dbReference>
<dbReference type="AlphaFoldDB" id="A0A5C1QHJ2"/>
<comment type="subcellular location">
    <subcellularLocation>
        <location evidence="1">Membrane</location>
        <topology evidence="1">Single-pass membrane protein</topology>
    </subcellularLocation>
</comment>
<dbReference type="GO" id="GO:0006508">
    <property type="term" value="P:proteolysis"/>
    <property type="evidence" value="ECO:0007669"/>
    <property type="project" value="UniProtKB-KW"/>
</dbReference>
<dbReference type="SMART" id="SM00244">
    <property type="entry name" value="PHB"/>
    <property type="match status" value="1"/>
</dbReference>
<dbReference type="Gene3D" id="3.30.479.30">
    <property type="entry name" value="Band 7 domain"/>
    <property type="match status" value="1"/>
</dbReference>
<dbReference type="InterPro" id="IPR036013">
    <property type="entry name" value="Band_7/SPFH_dom_sf"/>
</dbReference>
<dbReference type="GO" id="GO:0016020">
    <property type="term" value="C:membrane"/>
    <property type="evidence" value="ECO:0007669"/>
    <property type="project" value="UniProtKB-SubCell"/>
</dbReference>
<dbReference type="Proteomes" id="UP000324209">
    <property type="component" value="Chromosome"/>
</dbReference>
<dbReference type="InterPro" id="IPR010201">
    <property type="entry name" value="HflK"/>
</dbReference>
<dbReference type="SUPFAM" id="SSF117892">
    <property type="entry name" value="Band 7/SPFH domain"/>
    <property type="match status" value="1"/>
</dbReference>
<proteinExistence type="inferred from homology"/>
<dbReference type="NCBIfam" id="TIGR01933">
    <property type="entry name" value="hflK"/>
    <property type="match status" value="1"/>
</dbReference>
<evidence type="ECO:0000256" key="1">
    <source>
        <dbReference type="ARBA" id="ARBA00004167"/>
    </source>
</evidence>
<dbReference type="OrthoDB" id="9779595at2"/>
<evidence type="ECO:0000256" key="4">
    <source>
        <dbReference type="ARBA" id="ARBA00022989"/>
    </source>
</evidence>
<feature type="transmembrane region" description="Helical" evidence="6">
    <location>
        <begin position="21"/>
        <end position="42"/>
    </location>
</feature>
<keyword evidence="9" id="KW-1185">Reference proteome</keyword>
<keyword evidence="8" id="KW-0378">Hydrolase</keyword>
<keyword evidence="3 6" id="KW-0812">Transmembrane</keyword>
<dbReference type="PANTHER" id="PTHR43327">
    <property type="entry name" value="STOMATIN-LIKE PROTEIN 2, MITOCHONDRIAL"/>
    <property type="match status" value="1"/>
</dbReference>
<comment type="subunit">
    <text evidence="6">HflC and HflK may interact to form a multimeric complex.</text>
</comment>
<dbReference type="PANTHER" id="PTHR43327:SF2">
    <property type="entry name" value="MODULATOR OF FTSH PROTEASE HFLK"/>
    <property type="match status" value="1"/>
</dbReference>
<evidence type="ECO:0000313" key="8">
    <source>
        <dbReference type="EMBL" id="QEN07041.1"/>
    </source>
</evidence>
<accession>A0A5C1QHJ2</accession>
<evidence type="ECO:0000256" key="6">
    <source>
        <dbReference type="RuleBase" id="RU364113"/>
    </source>
</evidence>
<dbReference type="KEGG" id="ock:EXM22_03210"/>
<dbReference type="GO" id="GO:0008233">
    <property type="term" value="F:peptidase activity"/>
    <property type="evidence" value="ECO:0007669"/>
    <property type="project" value="UniProtKB-KW"/>
</dbReference>
<keyword evidence="4 6" id="KW-1133">Transmembrane helix</keyword>
<keyword evidence="8" id="KW-0645">Protease</keyword>
<feature type="domain" description="Band 7" evidence="7">
    <location>
        <begin position="37"/>
        <end position="219"/>
    </location>
</feature>
<organism evidence="8 9">
    <name type="scientific">Oceanispirochaeta crateris</name>
    <dbReference type="NCBI Taxonomy" id="2518645"/>
    <lineage>
        <taxon>Bacteria</taxon>
        <taxon>Pseudomonadati</taxon>
        <taxon>Spirochaetota</taxon>
        <taxon>Spirochaetia</taxon>
        <taxon>Spirochaetales</taxon>
        <taxon>Spirochaetaceae</taxon>
        <taxon>Oceanispirochaeta</taxon>
    </lineage>
</organism>
<evidence type="ECO:0000313" key="9">
    <source>
        <dbReference type="Proteomes" id="UP000324209"/>
    </source>
</evidence>
<reference evidence="8 9" key="1">
    <citation type="submission" date="2019-02" db="EMBL/GenBank/DDBJ databases">
        <title>Complete Genome Sequence and Methylome Analysis of free living Spirochaetas.</title>
        <authorList>
            <person name="Fomenkov A."/>
            <person name="Dubinina G."/>
            <person name="Leshcheva N."/>
            <person name="Mikheeva N."/>
            <person name="Grabovich M."/>
            <person name="Vincze T."/>
            <person name="Roberts R.J."/>
        </authorList>
    </citation>
    <scope>NUCLEOTIDE SEQUENCE [LARGE SCALE GENOMIC DNA]</scope>
    <source>
        <strain evidence="8 9">K2</strain>
    </source>
</reference>
<keyword evidence="5 6" id="KW-0472">Membrane</keyword>
<evidence type="ECO:0000259" key="7">
    <source>
        <dbReference type="SMART" id="SM00244"/>
    </source>
</evidence>
<evidence type="ECO:0000256" key="3">
    <source>
        <dbReference type="ARBA" id="ARBA00022692"/>
    </source>
</evidence>
<gene>
    <name evidence="8" type="primary">hflK</name>
    <name evidence="8" type="ORF">EXM22_03210</name>
</gene>
<comment type="similarity">
    <text evidence="2 6">Belongs to the band 7/mec-2 family. HflK subfamily.</text>
</comment>
<dbReference type="InterPro" id="IPR001107">
    <property type="entry name" value="Band_7"/>
</dbReference>
<evidence type="ECO:0000256" key="5">
    <source>
        <dbReference type="ARBA" id="ARBA00023136"/>
    </source>
</evidence>
<evidence type="ECO:0000256" key="2">
    <source>
        <dbReference type="ARBA" id="ARBA00006971"/>
    </source>
</evidence>
<dbReference type="RefSeq" id="WP_149485123.1">
    <property type="nucleotide sequence ID" value="NZ_CP036150.1"/>
</dbReference>
<dbReference type="CDD" id="cd03404">
    <property type="entry name" value="SPFH_HflK"/>
    <property type="match status" value="1"/>
</dbReference>
<dbReference type="InterPro" id="IPR050710">
    <property type="entry name" value="Band7/mec-2_domain"/>
</dbReference>
<dbReference type="Pfam" id="PF01145">
    <property type="entry name" value="Band_7"/>
    <property type="match status" value="1"/>
</dbReference>
<protein>
    <recommendedName>
        <fullName evidence="6">Protein HflK</fullName>
    </recommendedName>
</protein>